<keyword evidence="4" id="KW-1185">Reference proteome</keyword>
<reference evidence="3" key="1">
    <citation type="submission" date="2020-03" db="EMBL/GenBank/DDBJ databases">
        <title>Psychroflexus Maritimus sp. nov., isolate from marine sediment.</title>
        <authorList>
            <person name="Zhong Y.-L."/>
        </authorList>
    </citation>
    <scope>NUCLEOTIDE SEQUENCE</scope>
    <source>
        <strain evidence="3">C1</strain>
    </source>
</reference>
<gene>
    <name evidence="3" type="ORF">G7034_09550</name>
</gene>
<dbReference type="SUPFAM" id="SSF56925">
    <property type="entry name" value="OMPA-like"/>
    <property type="match status" value="1"/>
</dbReference>
<evidence type="ECO:0000256" key="1">
    <source>
        <dbReference type="SAM" id="SignalP"/>
    </source>
</evidence>
<dbReference type="EMBL" id="JAANAS010000072">
    <property type="protein sequence ID" value="NGZ90497.1"/>
    <property type="molecule type" value="Genomic_DNA"/>
</dbReference>
<dbReference type="RefSeq" id="WP_166400734.1">
    <property type="nucleotide sequence ID" value="NZ_JAANAS010000072.1"/>
</dbReference>
<evidence type="ECO:0000259" key="2">
    <source>
        <dbReference type="Pfam" id="PF19573"/>
    </source>
</evidence>
<feature type="signal peptide" evidence="1">
    <location>
        <begin position="1"/>
        <end position="19"/>
    </location>
</feature>
<feature type="domain" description="DUF6089" evidence="2">
    <location>
        <begin position="5"/>
        <end position="233"/>
    </location>
</feature>
<name>A0A967ADY1_9FLAO</name>
<accession>A0A967ADY1</accession>
<sequence>MKYRLLAFIGLLTFGFAQSQTYEVGLILGGTNFSGDVGSTSFMNPKDYLHRNKGSFGAIFKWNRSTRHSFRFSYMRLRTFDDDLRSDNNAKIARGYFFNTDIDEFSVGIEYTFWEWDPHNHKSEIVPYLYTGPTFFLSHHHFVQGDQLTRGDRNTNFAIPMVIGLKMNFGDHFVIAGEFGARYTFTDNLDGSAPSELGDNNFPAFGNANTNDWYMFAGLVLTYSFGRKPCYCNF</sequence>
<keyword evidence="1" id="KW-0732">Signal</keyword>
<evidence type="ECO:0000313" key="3">
    <source>
        <dbReference type="EMBL" id="NGZ90497.1"/>
    </source>
</evidence>
<dbReference type="Proteomes" id="UP000643701">
    <property type="component" value="Unassembled WGS sequence"/>
</dbReference>
<evidence type="ECO:0000313" key="4">
    <source>
        <dbReference type="Proteomes" id="UP000643701"/>
    </source>
</evidence>
<proteinExistence type="predicted"/>
<comment type="caution">
    <text evidence="3">The sequence shown here is derived from an EMBL/GenBank/DDBJ whole genome shotgun (WGS) entry which is preliminary data.</text>
</comment>
<dbReference type="InterPro" id="IPR011250">
    <property type="entry name" value="OMP/PagP_B-barrel"/>
</dbReference>
<dbReference type="Pfam" id="PF19573">
    <property type="entry name" value="DUF6089"/>
    <property type="match status" value="1"/>
</dbReference>
<organism evidence="3 4">
    <name type="scientific">Psychroflexus maritimus</name>
    <dbReference type="NCBI Taxonomy" id="2714865"/>
    <lineage>
        <taxon>Bacteria</taxon>
        <taxon>Pseudomonadati</taxon>
        <taxon>Bacteroidota</taxon>
        <taxon>Flavobacteriia</taxon>
        <taxon>Flavobacteriales</taxon>
        <taxon>Flavobacteriaceae</taxon>
        <taxon>Psychroflexus</taxon>
    </lineage>
</organism>
<feature type="chain" id="PRO_5036821924" description="DUF6089 domain-containing protein" evidence="1">
    <location>
        <begin position="20"/>
        <end position="234"/>
    </location>
</feature>
<protein>
    <recommendedName>
        <fullName evidence="2">DUF6089 domain-containing protein</fullName>
    </recommendedName>
</protein>
<dbReference type="InterPro" id="IPR045743">
    <property type="entry name" value="DUF6089"/>
</dbReference>
<dbReference type="AlphaFoldDB" id="A0A967ADY1"/>